<dbReference type="OMA" id="VANYSWA"/>
<comment type="similarity">
    <text evidence="1">Belongs to the peptidase C1 family.</text>
</comment>
<organism evidence="5">
    <name type="scientific">Aureococcus anophagefferens</name>
    <name type="common">Harmful bloom alga</name>
    <dbReference type="NCBI Taxonomy" id="44056"/>
    <lineage>
        <taxon>Eukaryota</taxon>
        <taxon>Sar</taxon>
        <taxon>Stramenopiles</taxon>
        <taxon>Ochrophyta</taxon>
        <taxon>Pelagophyceae</taxon>
        <taxon>Pelagomonadales</taxon>
        <taxon>Pelagomonadaceae</taxon>
        <taxon>Aureococcus</taxon>
    </lineage>
</organism>
<evidence type="ECO:0000256" key="2">
    <source>
        <dbReference type="ARBA" id="ARBA00023145"/>
    </source>
</evidence>
<dbReference type="PRINTS" id="PR00705">
    <property type="entry name" value="PAPAIN"/>
</dbReference>
<dbReference type="InterPro" id="IPR038765">
    <property type="entry name" value="Papain-like_cys_pep_sf"/>
</dbReference>
<keyword evidence="2" id="KW-0865">Zymogen</keyword>
<gene>
    <name evidence="4" type="ORF">AURANDRAFT_19240</name>
</gene>
<protein>
    <recommendedName>
        <fullName evidence="3">Peptidase C1A papain C-terminal domain-containing protein</fullName>
    </recommendedName>
</protein>
<dbReference type="SMART" id="SM00645">
    <property type="entry name" value="Pept_C1"/>
    <property type="match status" value="1"/>
</dbReference>
<dbReference type="InterPro" id="IPR013128">
    <property type="entry name" value="Peptidase_C1A"/>
</dbReference>
<dbReference type="GO" id="GO:0006508">
    <property type="term" value="P:proteolysis"/>
    <property type="evidence" value="ECO:0007669"/>
    <property type="project" value="InterPro"/>
</dbReference>
<dbReference type="SUPFAM" id="SSF54001">
    <property type="entry name" value="Cysteine proteinases"/>
    <property type="match status" value="1"/>
</dbReference>
<keyword evidence="5" id="KW-1185">Reference proteome</keyword>
<dbReference type="OrthoDB" id="190265at2759"/>
<dbReference type="PANTHER" id="PTHR12411">
    <property type="entry name" value="CYSTEINE PROTEASE FAMILY C1-RELATED"/>
    <property type="match status" value="1"/>
</dbReference>
<dbReference type="Gene3D" id="3.90.70.10">
    <property type="entry name" value="Cysteine proteinases"/>
    <property type="match status" value="1"/>
</dbReference>
<dbReference type="EMBL" id="GL833120">
    <property type="protein sequence ID" value="EGB13096.1"/>
    <property type="molecule type" value="Genomic_DNA"/>
</dbReference>
<dbReference type="InterPro" id="IPR000169">
    <property type="entry name" value="Pept_cys_AS"/>
</dbReference>
<sequence>MTVGYIQNQGQCGSCWAFSVAQQVQSEWYLDGNPASEFSAQQIISCDDEMFGCGGGGPVSAYAYIKERVTPGLSNLWYYPYVQGMGSQRTCLSPKCTETCRGIGTEVEETLLTGVYAQVANYSWATKGCFDDCEDQDLYGLRKAVAAHGPASICVNAANWDVYAGGVMSTATCGSYNFNDLDHCVGLVGFNMDSDPPYWIVKNQWSTTWGVDGYIFLDARNNTCGVADTATFAKVFPPDGAYRPHDGARVTTPV</sequence>
<dbReference type="GO" id="GO:0008234">
    <property type="term" value="F:cysteine-type peptidase activity"/>
    <property type="evidence" value="ECO:0007669"/>
    <property type="project" value="InterPro"/>
</dbReference>
<reference evidence="4 5" key="1">
    <citation type="journal article" date="2011" name="Proc. Natl. Acad. Sci. U.S.A.">
        <title>Niche of harmful alga Aureococcus anophagefferens revealed through ecogenomics.</title>
        <authorList>
            <person name="Gobler C.J."/>
            <person name="Berry D.L."/>
            <person name="Dyhrman S.T."/>
            <person name="Wilhelm S.W."/>
            <person name="Salamov A."/>
            <person name="Lobanov A.V."/>
            <person name="Zhang Y."/>
            <person name="Collier J.L."/>
            <person name="Wurch L.L."/>
            <person name="Kustka A.B."/>
            <person name="Dill B.D."/>
            <person name="Shah M."/>
            <person name="VerBerkmoes N.C."/>
            <person name="Kuo A."/>
            <person name="Terry A."/>
            <person name="Pangilinan J."/>
            <person name="Lindquist E.A."/>
            <person name="Lucas S."/>
            <person name="Paulsen I.T."/>
            <person name="Hattenrath-Lehmann T.K."/>
            <person name="Talmage S.C."/>
            <person name="Walker E.A."/>
            <person name="Koch F."/>
            <person name="Burson A.M."/>
            <person name="Marcoval M.A."/>
            <person name="Tang Y.Z."/>
            <person name="Lecleir G.R."/>
            <person name="Coyne K.J."/>
            <person name="Berg G.M."/>
            <person name="Bertrand E.M."/>
            <person name="Saito M.A."/>
            <person name="Gladyshev V.N."/>
            <person name="Grigoriev I.V."/>
        </authorList>
    </citation>
    <scope>NUCLEOTIDE SEQUENCE [LARGE SCALE GENOMIC DNA]</scope>
    <source>
        <strain evidence="5">CCMP 1984</strain>
    </source>
</reference>
<dbReference type="PROSITE" id="PS00139">
    <property type="entry name" value="THIOL_PROTEASE_CYS"/>
    <property type="match status" value="1"/>
</dbReference>
<evidence type="ECO:0000259" key="3">
    <source>
        <dbReference type="SMART" id="SM00645"/>
    </source>
</evidence>
<dbReference type="AlphaFoldDB" id="F0XVR3"/>
<accession>F0XVR3</accession>
<dbReference type="InterPro" id="IPR039417">
    <property type="entry name" value="Peptidase_C1A_papain-like"/>
</dbReference>
<dbReference type="GeneID" id="20219106"/>
<name>F0XVR3_AURAN</name>
<dbReference type="KEGG" id="aaf:AURANDRAFT_19240"/>
<dbReference type="InParanoid" id="F0XVR3"/>
<dbReference type="Proteomes" id="UP000002729">
    <property type="component" value="Unassembled WGS sequence"/>
</dbReference>
<dbReference type="RefSeq" id="XP_009032695.1">
    <property type="nucleotide sequence ID" value="XM_009034447.1"/>
</dbReference>
<evidence type="ECO:0000313" key="4">
    <source>
        <dbReference type="EMBL" id="EGB13096.1"/>
    </source>
</evidence>
<proteinExistence type="inferred from homology"/>
<feature type="domain" description="Peptidase C1A papain C-terminal" evidence="3">
    <location>
        <begin position="1"/>
        <end position="234"/>
    </location>
</feature>
<evidence type="ECO:0000256" key="1">
    <source>
        <dbReference type="ARBA" id="ARBA00008455"/>
    </source>
</evidence>
<dbReference type="InterPro" id="IPR000668">
    <property type="entry name" value="Peptidase_C1A_C"/>
</dbReference>
<dbReference type="CDD" id="cd02248">
    <property type="entry name" value="Peptidase_C1A"/>
    <property type="match status" value="1"/>
</dbReference>
<evidence type="ECO:0000313" key="5">
    <source>
        <dbReference type="Proteomes" id="UP000002729"/>
    </source>
</evidence>
<dbReference type="eggNOG" id="KOG1542">
    <property type="taxonomic scope" value="Eukaryota"/>
</dbReference>
<dbReference type="Pfam" id="PF00112">
    <property type="entry name" value="Peptidase_C1"/>
    <property type="match status" value="1"/>
</dbReference>